<dbReference type="AlphaFoldDB" id="A0A396SAC6"/>
<dbReference type="EMBL" id="QWEI01000005">
    <property type="protein sequence ID" value="RHW36227.1"/>
    <property type="molecule type" value="Genomic_DNA"/>
</dbReference>
<dbReference type="PANTHER" id="PTHR34547">
    <property type="entry name" value="YACP-LIKE NYN DOMAIN PROTEIN"/>
    <property type="match status" value="1"/>
</dbReference>
<keyword evidence="2" id="KW-1185">Reference proteome</keyword>
<evidence type="ECO:0008006" key="3">
    <source>
        <dbReference type="Google" id="ProtNLM"/>
    </source>
</evidence>
<dbReference type="PANTHER" id="PTHR34547:SF1">
    <property type="entry name" value="YACP-LIKE NYN DOMAIN PROTEIN"/>
    <property type="match status" value="1"/>
</dbReference>
<protein>
    <recommendedName>
        <fullName evidence="3">NYN domain-containing protein</fullName>
    </recommendedName>
</protein>
<dbReference type="RefSeq" id="WP_118876517.1">
    <property type="nucleotide sequence ID" value="NZ_QWEI01000005.1"/>
</dbReference>
<evidence type="ECO:0000313" key="1">
    <source>
        <dbReference type="EMBL" id="RHW36227.1"/>
    </source>
</evidence>
<gene>
    <name evidence="1" type="ORF">D1B33_11360</name>
</gene>
<reference evidence="1 2" key="1">
    <citation type="submission" date="2018-08" db="EMBL/GenBank/DDBJ databases">
        <title>Lysinibacillus sp. YLB-03 draft genome sequence.</title>
        <authorList>
            <person name="Yu L."/>
        </authorList>
    </citation>
    <scope>NUCLEOTIDE SEQUENCE [LARGE SCALE GENOMIC DNA]</scope>
    <source>
        <strain evidence="1 2">YLB-03</strain>
    </source>
</reference>
<dbReference type="OrthoDB" id="9792160at2"/>
<dbReference type="CDD" id="cd10912">
    <property type="entry name" value="PIN_YacP-like"/>
    <property type="match status" value="1"/>
</dbReference>
<dbReference type="InterPro" id="IPR010298">
    <property type="entry name" value="YacP-like"/>
</dbReference>
<comment type="caution">
    <text evidence="1">The sequence shown here is derived from an EMBL/GenBank/DDBJ whole genome shotgun (WGS) entry which is preliminary data.</text>
</comment>
<evidence type="ECO:0000313" key="2">
    <source>
        <dbReference type="Proteomes" id="UP000265692"/>
    </source>
</evidence>
<sequence length="170" mass="19688">MQTILIVDGYNMIGAWKELRPLRDTNFEEARNRLLELMAEYKAAMGGRVIVVFDAHQVPGIQQTYIQNAVEIIYTRKNETADERIEKLTNELKGRKIQIYVATSDMTEQNVIFGNGALRKSARELEIEMSIIQSNISQEVKSTRKEKPKSRIQLSKEVELAFEKWRRGLK</sequence>
<dbReference type="Pfam" id="PF05991">
    <property type="entry name" value="NYN_YacP"/>
    <property type="match status" value="1"/>
</dbReference>
<accession>A0A396SAC6</accession>
<name>A0A396SAC6_9BACL</name>
<dbReference type="Proteomes" id="UP000265692">
    <property type="component" value="Unassembled WGS sequence"/>
</dbReference>
<organism evidence="1 2">
    <name type="scientific">Ureibacillus yapensis</name>
    <dbReference type="NCBI Taxonomy" id="2304605"/>
    <lineage>
        <taxon>Bacteria</taxon>
        <taxon>Bacillati</taxon>
        <taxon>Bacillota</taxon>
        <taxon>Bacilli</taxon>
        <taxon>Bacillales</taxon>
        <taxon>Caryophanaceae</taxon>
        <taxon>Ureibacillus</taxon>
    </lineage>
</organism>
<proteinExistence type="predicted"/>